<name>A0ABV9LBH0_9FLAO</name>
<comment type="caution">
    <text evidence="1">The sequence shown here is derived from an EMBL/GenBank/DDBJ whole genome shotgun (WGS) entry which is preliminary data.</text>
</comment>
<keyword evidence="2" id="KW-1185">Reference proteome</keyword>
<evidence type="ECO:0000313" key="1">
    <source>
        <dbReference type="EMBL" id="MFC4691511.1"/>
    </source>
</evidence>
<dbReference type="Proteomes" id="UP001595878">
    <property type="component" value="Unassembled WGS sequence"/>
</dbReference>
<gene>
    <name evidence="1" type="ORF">ACFO5T_13815</name>
</gene>
<evidence type="ECO:0000313" key="2">
    <source>
        <dbReference type="Proteomes" id="UP001595878"/>
    </source>
</evidence>
<proteinExistence type="predicted"/>
<dbReference type="RefSeq" id="WP_380035514.1">
    <property type="nucleotide sequence ID" value="NZ_JBHSHB010000024.1"/>
</dbReference>
<dbReference type="EMBL" id="JBHSHB010000024">
    <property type="protein sequence ID" value="MFC4691511.1"/>
    <property type="molecule type" value="Genomic_DNA"/>
</dbReference>
<accession>A0ABV9LBH0</accession>
<protein>
    <recommendedName>
        <fullName evidence="3">ATP-binding protein</fullName>
    </recommendedName>
</protein>
<organism evidence="1 2">
    <name type="scientific">Dokdonia genika</name>
    <dbReference type="NCBI Taxonomy" id="308113"/>
    <lineage>
        <taxon>Bacteria</taxon>
        <taxon>Pseudomonadati</taxon>
        <taxon>Bacteroidota</taxon>
        <taxon>Flavobacteriia</taxon>
        <taxon>Flavobacteriales</taxon>
        <taxon>Flavobacteriaceae</taxon>
        <taxon>Dokdonia</taxon>
    </lineage>
</organism>
<evidence type="ECO:0008006" key="3">
    <source>
        <dbReference type="Google" id="ProtNLM"/>
    </source>
</evidence>
<sequence>MDSKIVLHLSDNIYTNFSGIKRLFDFYKTASDYYNETIYIDFYHLNWFDANLSALFGSILAKLTKENNLKFSTDLKYLEEHFDVLYRNGFLRSDSVVSDEQQSTVSFKSFSIDDKDGFINYVENDLLTHRGMPNLTEDEKDNIIDSLIEVFCNIQIHSKTDEPFYVCGQYYPKQGVLTFSMVDLGVGFLPAIKNKTKGVVNNDYDAIKWALEKKNTTKVGRPGGLGLFDLNTYFGKTNGDLQIITGDTFWSLELENAVMKKFHFPNPYVGSILNLFFKYK</sequence>
<reference evidence="2" key="1">
    <citation type="journal article" date="2019" name="Int. J. Syst. Evol. Microbiol.">
        <title>The Global Catalogue of Microorganisms (GCM) 10K type strain sequencing project: providing services to taxonomists for standard genome sequencing and annotation.</title>
        <authorList>
            <consortium name="The Broad Institute Genomics Platform"/>
            <consortium name="The Broad Institute Genome Sequencing Center for Infectious Disease"/>
            <person name="Wu L."/>
            <person name="Ma J."/>
        </authorList>
    </citation>
    <scope>NUCLEOTIDE SEQUENCE [LARGE SCALE GENOMIC DNA]</scope>
    <source>
        <strain evidence="2">CGMCC 4.7427</strain>
    </source>
</reference>